<feature type="transmembrane region" description="Helical" evidence="1">
    <location>
        <begin position="38"/>
        <end position="60"/>
    </location>
</feature>
<dbReference type="PATRIC" id="fig|55802.8.peg.417"/>
<dbReference type="RefSeq" id="WP_056933295.1">
    <property type="nucleotide sequence ID" value="NZ_CP013050.1"/>
</dbReference>
<feature type="transmembrane region" description="Helical" evidence="1">
    <location>
        <begin position="175"/>
        <end position="198"/>
    </location>
</feature>
<dbReference type="Proteomes" id="UP000066042">
    <property type="component" value="Chromosome"/>
</dbReference>
<dbReference type="GeneID" id="26135710"/>
<dbReference type="AlphaFoldDB" id="A0A0S1X9F8"/>
<feature type="transmembrane region" description="Helical" evidence="1">
    <location>
        <begin position="66"/>
        <end position="85"/>
    </location>
</feature>
<dbReference type="EMBL" id="CP013050">
    <property type="protein sequence ID" value="ALM74393.1"/>
    <property type="molecule type" value="Genomic_DNA"/>
</dbReference>
<sequence length="205" mass="23211">MDEYLLIRGLVSLILILSVFYTGMVFKMLGQYMEKGKRVVFVQMIGSLLVVLASVVMGLAGNSLKSVFAIFAGIIGAFLIIHPLFRYRLIKFSKINVTQIVLVLLSSAFGHFMGLHGIGVLKTTGILSLLLLVQSLRSIKLADPLLKILLDVSLWLLVVYAWLCHPAVRYIGSCNYYLIYLIYFTALLLWFFSAVITYEHLRRWL</sequence>
<reference evidence="2 3" key="1">
    <citation type="journal article" date="2016" name="Genome Announc.">
        <title>Complete genome sequence of the hyperthermophilic and piezophilic archaeon Thermococcus barophilus Ch5, capable of growth at the expense of hydrogenogenesis from carbon monoxide and formate.</title>
        <authorList>
            <person name="Oger P."/>
            <person name="Sokolova T.G."/>
            <person name="Kozhevnikova D.A."/>
            <person name="Taranov E.A."/>
            <person name="Vannier P."/>
            <person name="Lee H.S."/>
            <person name="Kwon K.K."/>
            <person name="Kang S.G."/>
            <person name="Lee J.H."/>
            <person name="Bonch-Osmolovskaya E.A."/>
            <person name="Lebedinsky A.V."/>
        </authorList>
    </citation>
    <scope>NUCLEOTIDE SEQUENCE [LARGE SCALE GENOMIC DNA]</scope>
    <source>
        <strain evidence="3">Ch5</strain>
    </source>
</reference>
<keyword evidence="1" id="KW-0472">Membrane</keyword>
<organism evidence="2 3">
    <name type="scientific">Thermococcus barophilus</name>
    <dbReference type="NCBI Taxonomy" id="55802"/>
    <lineage>
        <taxon>Archaea</taxon>
        <taxon>Methanobacteriati</taxon>
        <taxon>Methanobacteriota</taxon>
        <taxon>Thermococci</taxon>
        <taxon>Thermococcales</taxon>
        <taxon>Thermococcaceae</taxon>
        <taxon>Thermococcus</taxon>
    </lineage>
</organism>
<accession>A0A0S1X9F8</accession>
<protein>
    <submittedName>
        <fullName evidence="2">Uncharacterized protein</fullName>
    </submittedName>
</protein>
<name>A0A0S1X9F8_THEBA</name>
<keyword evidence="1" id="KW-0812">Transmembrane</keyword>
<gene>
    <name evidence="2" type="ORF">TBCH5v1_0424</name>
</gene>
<dbReference type="STRING" id="55802.TBCH5v1_0424"/>
<evidence type="ECO:0000256" key="1">
    <source>
        <dbReference type="SAM" id="Phobius"/>
    </source>
</evidence>
<evidence type="ECO:0000313" key="3">
    <source>
        <dbReference type="Proteomes" id="UP000066042"/>
    </source>
</evidence>
<evidence type="ECO:0000313" key="2">
    <source>
        <dbReference type="EMBL" id="ALM74393.1"/>
    </source>
</evidence>
<proteinExistence type="predicted"/>
<keyword evidence="1" id="KW-1133">Transmembrane helix</keyword>
<feature type="transmembrane region" description="Helical" evidence="1">
    <location>
        <begin position="6"/>
        <end position="26"/>
    </location>
</feature>
<feature type="transmembrane region" description="Helical" evidence="1">
    <location>
        <begin position="145"/>
        <end position="163"/>
    </location>
</feature>